<organism evidence="1 2">
    <name type="scientific">Streptomyces pactum</name>
    <dbReference type="NCBI Taxonomy" id="68249"/>
    <lineage>
        <taxon>Bacteria</taxon>
        <taxon>Bacillati</taxon>
        <taxon>Actinomycetota</taxon>
        <taxon>Actinomycetes</taxon>
        <taxon>Kitasatosporales</taxon>
        <taxon>Streptomycetaceae</taxon>
        <taxon>Streptomyces</taxon>
    </lineage>
</organism>
<dbReference type="PIRSF" id="PIRSF036794">
    <property type="entry name" value="UCP_erythr_ester"/>
    <property type="match status" value="1"/>
</dbReference>
<dbReference type="InterPro" id="IPR014622">
    <property type="entry name" value="UCP036794_erythomycin"/>
</dbReference>
<dbReference type="Proteomes" id="UP000807371">
    <property type="component" value="Unassembled WGS sequence"/>
</dbReference>
<name>A0ABS0NSW3_9ACTN</name>
<dbReference type="Gene3D" id="3.40.1660.10">
    <property type="entry name" value="EreA-like (biosynthetic domain)"/>
    <property type="match status" value="1"/>
</dbReference>
<keyword evidence="2" id="KW-1185">Reference proteome</keyword>
<dbReference type="SUPFAM" id="SSF159501">
    <property type="entry name" value="EreA/ChaN-like"/>
    <property type="match status" value="1"/>
</dbReference>
<evidence type="ECO:0000313" key="2">
    <source>
        <dbReference type="Proteomes" id="UP000807371"/>
    </source>
</evidence>
<dbReference type="CDD" id="cd14728">
    <property type="entry name" value="Ere-like"/>
    <property type="match status" value="1"/>
</dbReference>
<dbReference type="Gene3D" id="1.20.1440.30">
    <property type="entry name" value="Biosynthetic Protein domain"/>
    <property type="match status" value="1"/>
</dbReference>
<dbReference type="InterPro" id="IPR007815">
    <property type="entry name" value="Emycin_Estase"/>
</dbReference>
<accession>A0ABS0NSW3</accession>
<reference evidence="1 2" key="1">
    <citation type="submission" date="2020-09" db="EMBL/GenBank/DDBJ databases">
        <title>Biosynthesis of the nuclear factor of activated T cells inhibitor NFAT-133 and its congeners in Streptomyces pactum.</title>
        <authorList>
            <person name="Zhou W."/>
            <person name="Posri P."/>
            <person name="Abugrain M.E."/>
            <person name="Weisberg A.J."/>
            <person name="Chang J.H."/>
            <person name="Mahmud T."/>
        </authorList>
    </citation>
    <scope>NUCLEOTIDE SEQUENCE [LARGE SCALE GENOMIC DNA]</scope>
    <source>
        <strain evidence="1 2">ATCC 27456</strain>
    </source>
</reference>
<dbReference type="EMBL" id="JACYXC010000001">
    <property type="protein sequence ID" value="MBH5338288.1"/>
    <property type="molecule type" value="Genomic_DNA"/>
</dbReference>
<dbReference type="Gene3D" id="3.30.1870.10">
    <property type="entry name" value="EreA-like, domain 2"/>
    <property type="match status" value="1"/>
</dbReference>
<dbReference type="PANTHER" id="PTHR31299">
    <property type="entry name" value="ESTERASE, PUTATIVE (AFU_ORTHOLOGUE AFUA_1G05850)-RELATED"/>
    <property type="match status" value="1"/>
</dbReference>
<protein>
    <submittedName>
        <fullName evidence="1">Erythromycin esterase family protein</fullName>
    </submittedName>
</protein>
<gene>
    <name evidence="1" type="ORF">IHE55_27280</name>
</gene>
<proteinExistence type="predicted"/>
<sequence>MTPTRRHPARRPGPVRGAAWPLTVLLVLSTLWGTGLPAARAHAATPPDDPVRALSAAARPLRTTEPHGPDRDLAAFGAMVGPATVVGFGEATHSSHEFFALKHRAFRYLVEHRGFRGFSLEAPWSTGLRLNDYLLRGRGDPRRIFREDFQDAYLFWRTREYLDLIHWMRAYNVAHPHDPVQFSGNDIGYAGPGLYDRVTGYVRATRPALLPEVERLYRGLRPTLPAGEHMRAYATRPLAERREAVRRTHRVVELLTARRPGRGAAAREAHTWAVRHAVSLEQTARQYAYDFDDPDDVRRSMSYRDRIMAENTVWWHRQTGAKVLLSAHNGHVFYVNYEPGFPDIQGAFLRDLLGSRYLAVGLTFHHGSANATRLEDPLVDENVRTVTLGRPPSGTNEYTLDRVPHRDFLIDMRTAPAAARDWLARPRPSRMFGTAYPVPDAVLALGESADVLVHLHQVRAADRLPFR</sequence>
<dbReference type="Pfam" id="PF05139">
    <property type="entry name" value="Erythro_esteras"/>
    <property type="match status" value="1"/>
</dbReference>
<dbReference type="PANTHER" id="PTHR31299:SF0">
    <property type="entry name" value="ESTERASE, PUTATIVE (AFU_ORTHOLOGUE AFUA_1G05850)-RELATED"/>
    <property type="match status" value="1"/>
</dbReference>
<dbReference type="InterPro" id="IPR052036">
    <property type="entry name" value="Hydrolase/PRTase-associated"/>
</dbReference>
<evidence type="ECO:0000313" key="1">
    <source>
        <dbReference type="EMBL" id="MBH5338288.1"/>
    </source>
</evidence>
<comment type="caution">
    <text evidence="1">The sequence shown here is derived from an EMBL/GenBank/DDBJ whole genome shotgun (WGS) entry which is preliminary data.</text>
</comment>